<reference evidence="1 2" key="1">
    <citation type="submission" date="2019-06" db="EMBL/GenBank/DDBJ databases">
        <title>YIM 131921 draft genome.</title>
        <authorList>
            <person name="Jiang L."/>
        </authorList>
    </citation>
    <scope>NUCLEOTIDE SEQUENCE [LARGE SCALE GENOMIC DNA]</scope>
    <source>
        <strain evidence="1 2">YIM 131921</strain>
    </source>
</reference>
<dbReference type="AlphaFoldDB" id="A0A5C4N178"/>
<gene>
    <name evidence="1" type="ORF">FHG66_05955</name>
</gene>
<organism evidence="1 2">
    <name type="scientific">Rubellimicrobium rubrum</name>
    <dbReference type="NCBI Taxonomy" id="2585369"/>
    <lineage>
        <taxon>Bacteria</taxon>
        <taxon>Pseudomonadati</taxon>
        <taxon>Pseudomonadota</taxon>
        <taxon>Alphaproteobacteria</taxon>
        <taxon>Rhodobacterales</taxon>
        <taxon>Roseobacteraceae</taxon>
        <taxon>Rubellimicrobium</taxon>
    </lineage>
</organism>
<protein>
    <submittedName>
        <fullName evidence="1">Uncharacterized protein</fullName>
    </submittedName>
</protein>
<keyword evidence="2" id="KW-1185">Reference proteome</keyword>
<comment type="caution">
    <text evidence="1">The sequence shown here is derived from an EMBL/GenBank/DDBJ whole genome shotgun (WGS) entry which is preliminary data.</text>
</comment>
<dbReference type="EMBL" id="VDFU01000005">
    <property type="protein sequence ID" value="TNC51095.1"/>
    <property type="molecule type" value="Genomic_DNA"/>
</dbReference>
<accession>A0A5C4N178</accession>
<evidence type="ECO:0000313" key="2">
    <source>
        <dbReference type="Proteomes" id="UP000305887"/>
    </source>
</evidence>
<proteinExistence type="predicted"/>
<dbReference type="RefSeq" id="WP_139075837.1">
    <property type="nucleotide sequence ID" value="NZ_VDFU01000005.1"/>
</dbReference>
<sequence>MHLLGFCHDAAYYAFGCARSFDSRTIYTVTFVVPVGIDEPSCPELRGHLIVTHVSPARAIDWRLARILAGNLDSHDLHHLSSIGLAYAFTFEDRPMTSRQSERAAFRFLMPQVARHFGLIANHDLLSMPRRLDAWFGRS</sequence>
<name>A0A5C4N178_9RHOB</name>
<dbReference type="Proteomes" id="UP000305887">
    <property type="component" value="Unassembled WGS sequence"/>
</dbReference>
<evidence type="ECO:0000313" key="1">
    <source>
        <dbReference type="EMBL" id="TNC51095.1"/>
    </source>
</evidence>